<dbReference type="Proteomes" id="UP000004994">
    <property type="component" value="Chromosome 2"/>
</dbReference>
<dbReference type="PaxDb" id="4081-Solyc02g014480.1.1"/>
<dbReference type="Gramene" id="Solyc02g014480.1.1">
    <property type="protein sequence ID" value="Solyc02g014480.1.1.1"/>
    <property type="gene ID" value="Solyc02g014480.1"/>
</dbReference>
<dbReference type="InParanoid" id="A0A3Q7EVT4"/>
<organism evidence="1">
    <name type="scientific">Solanum lycopersicum</name>
    <name type="common">Tomato</name>
    <name type="synonym">Lycopersicon esculentum</name>
    <dbReference type="NCBI Taxonomy" id="4081"/>
    <lineage>
        <taxon>Eukaryota</taxon>
        <taxon>Viridiplantae</taxon>
        <taxon>Streptophyta</taxon>
        <taxon>Embryophyta</taxon>
        <taxon>Tracheophyta</taxon>
        <taxon>Spermatophyta</taxon>
        <taxon>Magnoliopsida</taxon>
        <taxon>eudicotyledons</taxon>
        <taxon>Gunneridae</taxon>
        <taxon>Pentapetalae</taxon>
        <taxon>asterids</taxon>
        <taxon>lamiids</taxon>
        <taxon>Solanales</taxon>
        <taxon>Solanaceae</taxon>
        <taxon>Solanoideae</taxon>
        <taxon>Solaneae</taxon>
        <taxon>Solanum</taxon>
        <taxon>Solanum subgen. Lycopersicon</taxon>
    </lineage>
</organism>
<evidence type="ECO:0000313" key="2">
    <source>
        <dbReference type="Proteomes" id="UP000004994"/>
    </source>
</evidence>
<protein>
    <submittedName>
        <fullName evidence="1">Uncharacterized protein</fullName>
    </submittedName>
</protein>
<dbReference type="EnsemblPlants" id="Solyc02g014480.1.1">
    <property type="protein sequence ID" value="Solyc02g014480.1.1.1"/>
    <property type="gene ID" value="Solyc02g014480.1"/>
</dbReference>
<name>A0A3Q7EVT4_SOLLC</name>
<reference evidence="1" key="2">
    <citation type="submission" date="2019-01" db="UniProtKB">
        <authorList>
            <consortium name="EnsemblPlants"/>
        </authorList>
    </citation>
    <scope>IDENTIFICATION</scope>
    <source>
        <strain evidence="1">cv. Heinz 1706</strain>
    </source>
</reference>
<proteinExistence type="predicted"/>
<sequence length="144" mass="16113">MHSSAFRESKGSPSFNRIIDYLGSSIFTCRRCKLLLWCTTDRCSSWCSRCYLEQNLSGPQQCSSSVSDYVLDFLSGRGLAHIVSFRSRVELEVHQSVGLATSIGVGEVYLLPDCESREGCGAGMFRTYKDFRSLVSLGLRNLYP</sequence>
<dbReference type="AlphaFoldDB" id="A0A3Q7EVT4"/>
<accession>A0A3Q7EVT4</accession>
<keyword evidence="2" id="KW-1185">Reference proteome</keyword>
<reference evidence="1" key="1">
    <citation type="journal article" date="2012" name="Nature">
        <title>The tomato genome sequence provides insights into fleshy fruit evolution.</title>
        <authorList>
            <consortium name="Tomato Genome Consortium"/>
        </authorList>
    </citation>
    <scope>NUCLEOTIDE SEQUENCE [LARGE SCALE GENOMIC DNA]</scope>
    <source>
        <strain evidence="1">cv. Heinz 1706</strain>
    </source>
</reference>
<evidence type="ECO:0000313" key="1">
    <source>
        <dbReference type="EnsemblPlants" id="Solyc02g014480.1.1.1"/>
    </source>
</evidence>